<keyword evidence="4" id="KW-1185">Reference proteome</keyword>
<reference evidence="3 4" key="1">
    <citation type="submission" date="2020-08" db="EMBL/GenBank/DDBJ databases">
        <title>A Genomic Blueprint of the Chicken Gut Microbiome.</title>
        <authorList>
            <person name="Gilroy R."/>
            <person name="Ravi A."/>
            <person name="Getino M."/>
            <person name="Pursley I."/>
            <person name="Horton D.L."/>
            <person name="Alikhan N.-F."/>
            <person name="Baker D."/>
            <person name="Gharbi K."/>
            <person name="Hall N."/>
            <person name="Watson M."/>
            <person name="Adriaenssens E.M."/>
            <person name="Foster-Nyarko E."/>
            <person name="Jarju S."/>
            <person name="Secka A."/>
            <person name="Antonio M."/>
            <person name="Oren A."/>
            <person name="Chaudhuri R."/>
            <person name="La Ragione R.M."/>
            <person name="Hildebrand F."/>
            <person name="Pallen M.J."/>
        </authorList>
    </citation>
    <scope>NUCLEOTIDE SEQUENCE [LARGE SCALE GENOMIC DNA]</scope>
    <source>
        <strain evidence="3 4">Sa2BUA9</strain>
    </source>
</reference>
<comment type="caution">
    <text evidence="3">The sequence shown here is derived from an EMBL/GenBank/DDBJ whole genome shotgun (WGS) entry which is preliminary data.</text>
</comment>
<dbReference type="Proteomes" id="UP000640786">
    <property type="component" value="Unassembled WGS sequence"/>
</dbReference>
<evidence type="ECO:0000259" key="2">
    <source>
        <dbReference type="Pfam" id="PF18994"/>
    </source>
</evidence>
<evidence type="ECO:0000313" key="3">
    <source>
        <dbReference type="EMBL" id="MBD7946401.1"/>
    </source>
</evidence>
<organism evidence="3 4">
    <name type="scientific">Psychrobacillus faecigallinarum</name>
    <dbReference type="NCBI Taxonomy" id="2762235"/>
    <lineage>
        <taxon>Bacteria</taxon>
        <taxon>Bacillati</taxon>
        <taxon>Bacillota</taxon>
        <taxon>Bacilli</taxon>
        <taxon>Bacillales</taxon>
        <taxon>Bacillaceae</taxon>
        <taxon>Psychrobacillus</taxon>
    </lineage>
</organism>
<feature type="domain" description="Tail spike" evidence="1">
    <location>
        <begin position="193"/>
        <end position="264"/>
    </location>
</feature>
<accession>A0ABR8RF68</accession>
<feature type="domain" description="Prophage endopeptidase tail N-terminal" evidence="2">
    <location>
        <begin position="21"/>
        <end position="83"/>
    </location>
</feature>
<proteinExistence type="predicted"/>
<dbReference type="Pfam" id="PF06605">
    <property type="entry name" value="Prophage_tail"/>
    <property type="match status" value="1"/>
</dbReference>
<dbReference type="EMBL" id="JACSQO010000020">
    <property type="protein sequence ID" value="MBD7946401.1"/>
    <property type="molecule type" value="Genomic_DNA"/>
</dbReference>
<dbReference type="InterPro" id="IPR010572">
    <property type="entry name" value="Tail_dom"/>
</dbReference>
<gene>
    <name evidence="3" type="ORF">H9650_20095</name>
</gene>
<protein>
    <submittedName>
        <fullName evidence="3">Phage tail protein</fullName>
    </submittedName>
</protein>
<name>A0ABR8RF68_9BACI</name>
<dbReference type="RefSeq" id="WP_191697988.1">
    <property type="nucleotide sequence ID" value="NZ_JACSQO010000020.1"/>
</dbReference>
<sequence length="743" mass="83883">MSYQVELVNKQSLSHIRFVEVVNEPKIKEEINGEYSLNFEAHYEAKSDLNTNVLVKVNEQYYQIKKLRKSRSDSITLSVQCEHVSYELIIEGDYEEDWEIESTAQGMLNSIFSGTRFTLKSCISTNFAYYRTKKKDKRQQAIDVANLFGGELHFDNFEVYLVHQRGSDKNLDVELGVNLLGVMEEIDFVEGTTAYELDLVDLSRINGYELDFSAAEIGDTIGIIDNVLGINTNERIIAIEYNPFQRQLPTVTVGQYIRDFTEYMRDEEEAITKTNDTWLEVFQIGDTNVLYEDDLEKNGALVEIDEKVPVVTLQVKQEHIGDTISLSLFDSSGSQYSNYNEHAFDLNGRLVIEGDFPRGTSGAVEVIITSKSTGEERKYFVNVEDISAESFEDYWLESLLVGNEECIYLDGLNISNGGEGADLFIEHKVDTITIKVKKEYKDYIKAVSIYNDVNVIVYTRGSSHFDANGQVIIKREFPMTEKGSIKIAVMHPTTKAKQTFLVGVSVGENPIEQESELSEFRVGNVDCLSLGDIDCTPYVLNYIDGNSNTIEANVVYEVSESETGVFVSLKEEYKNYYLTVFATVNMQGQEMTQVIEYDPGIFGNMSIPMEGMTPEGNMMKLDYTHLGVIISKLPFNEITPGSFVKAYGVNFVLKEVPVETKDVMYAFVGNTKENFKGLSCISLKFITNISNFRDDFMNDIVFESSEETTELYPVAYGLAYQYGNLVQVVDGVVTSVLANNDIS</sequence>
<evidence type="ECO:0000313" key="4">
    <source>
        <dbReference type="Proteomes" id="UP000640786"/>
    </source>
</evidence>
<evidence type="ECO:0000259" key="1">
    <source>
        <dbReference type="Pfam" id="PF06605"/>
    </source>
</evidence>
<dbReference type="Pfam" id="PF18994">
    <property type="entry name" value="Prophage_tailD1"/>
    <property type="match status" value="1"/>
</dbReference>
<dbReference type="InterPro" id="IPR044051">
    <property type="entry name" value="Prophage_tail_N"/>
</dbReference>